<dbReference type="RefSeq" id="WP_123692733.1">
    <property type="nucleotide sequence ID" value="NZ_AP019700.1"/>
</dbReference>
<dbReference type="OrthoDB" id="20590at2"/>
<organism evidence="3 4">
    <name type="scientific">Stella humosa</name>
    <dbReference type="NCBI Taxonomy" id="94"/>
    <lineage>
        <taxon>Bacteria</taxon>
        <taxon>Pseudomonadati</taxon>
        <taxon>Pseudomonadota</taxon>
        <taxon>Alphaproteobacteria</taxon>
        <taxon>Rhodospirillales</taxon>
        <taxon>Stellaceae</taxon>
        <taxon>Stella</taxon>
    </lineage>
</organism>
<accession>A0A3N1L0Z2</accession>
<dbReference type="Proteomes" id="UP000278222">
    <property type="component" value="Unassembled WGS sequence"/>
</dbReference>
<sequence>MSAGGRGVLLVTGGGRGIGAATARAAAAAGYAVCVNYASDADSAGRVVSAIEGAGGRAVAVQGDVAVEADVLRIFEAATALGPLTGLVNNAGISGPIGRVADVSAATLDAVFRINVLGAFLCAREAVRRMSTARGGAGGAIVNVSSGAASRGSAGEFVWYAASKGAIDSLTIGLAKEVAGEGIRVVGIAPGLTETDIHATAGEPGRVARMVSMVPLGRAASPDEVAGQILFLLSDAAAYCHGGTLRATGGL</sequence>
<dbReference type="FunFam" id="3.40.50.720:FF:000084">
    <property type="entry name" value="Short-chain dehydrogenase reductase"/>
    <property type="match status" value="1"/>
</dbReference>
<proteinExistence type="inferred from homology"/>
<evidence type="ECO:0000256" key="1">
    <source>
        <dbReference type="ARBA" id="ARBA00006484"/>
    </source>
</evidence>
<evidence type="ECO:0000313" key="3">
    <source>
        <dbReference type="EMBL" id="ROP84650.1"/>
    </source>
</evidence>
<evidence type="ECO:0000256" key="2">
    <source>
        <dbReference type="ARBA" id="ARBA00023002"/>
    </source>
</evidence>
<dbReference type="InterPro" id="IPR036291">
    <property type="entry name" value="NAD(P)-bd_dom_sf"/>
</dbReference>
<protein>
    <submittedName>
        <fullName evidence="3">NAD(P)-dependent dehydrogenase (Short-subunit alcohol dehydrogenase family)</fullName>
    </submittedName>
</protein>
<dbReference type="SUPFAM" id="SSF51735">
    <property type="entry name" value="NAD(P)-binding Rossmann-fold domains"/>
    <property type="match status" value="1"/>
</dbReference>
<keyword evidence="2" id="KW-0560">Oxidoreductase</keyword>
<dbReference type="EMBL" id="RJKX01000015">
    <property type="protein sequence ID" value="ROP84650.1"/>
    <property type="molecule type" value="Genomic_DNA"/>
</dbReference>
<comment type="similarity">
    <text evidence="1">Belongs to the short-chain dehydrogenases/reductases (SDR) family.</text>
</comment>
<dbReference type="InterPro" id="IPR002347">
    <property type="entry name" value="SDR_fam"/>
</dbReference>
<comment type="caution">
    <text evidence="3">The sequence shown here is derived from an EMBL/GenBank/DDBJ whole genome shotgun (WGS) entry which is preliminary data.</text>
</comment>
<dbReference type="Pfam" id="PF13561">
    <property type="entry name" value="adh_short_C2"/>
    <property type="match status" value="1"/>
</dbReference>
<dbReference type="Gene3D" id="3.40.50.720">
    <property type="entry name" value="NAD(P)-binding Rossmann-like Domain"/>
    <property type="match status" value="1"/>
</dbReference>
<reference evidence="3 4" key="1">
    <citation type="submission" date="2018-11" db="EMBL/GenBank/DDBJ databases">
        <title>Genomic Encyclopedia of Type Strains, Phase IV (KMG-IV): sequencing the most valuable type-strain genomes for metagenomic binning, comparative biology and taxonomic classification.</title>
        <authorList>
            <person name="Goeker M."/>
        </authorList>
    </citation>
    <scope>NUCLEOTIDE SEQUENCE [LARGE SCALE GENOMIC DNA]</scope>
    <source>
        <strain evidence="3 4">DSM 5900</strain>
    </source>
</reference>
<evidence type="ECO:0000313" key="4">
    <source>
        <dbReference type="Proteomes" id="UP000278222"/>
    </source>
</evidence>
<dbReference type="PRINTS" id="PR00080">
    <property type="entry name" value="SDRFAMILY"/>
</dbReference>
<dbReference type="PANTHER" id="PTHR43639">
    <property type="entry name" value="OXIDOREDUCTASE, SHORT-CHAIN DEHYDROGENASE/REDUCTASE FAMILY (AFU_ORTHOLOGUE AFUA_5G02870)"/>
    <property type="match status" value="1"/>
</dbReference>
<dbReference type="GO" id="GO:0016491">
    <property type="term" value="F:oxidoreductase activity"/>
    <property type="evidence" value="ECO:0007669"/>
    <property type="project" value="UniProtKB-KW"/>
</dbReference>
<name>A0A3N1L0Z2_9PROT</name>
<dbReference type="AlphaFoldDB" id="A0A3N1L0Z2"/>
<dbReference type="PANTHER" id="PTHR43639:SF1">
    <property type="entry name" value="SHORT-CHAIN DEHYDROGENASE_REDUCTASE FAMILY PROTEIN"/>
    <property type="match status" value="1"/>
</dbReference>
<dbReference type="PRINTS" id="PR00081">
    <property type="entry name" value="GDHRDH"/>
</dbReference>
<gene>
    <name evidence="3" type="ORF">EDC65_4005</name>
</gene>
<keyword evidence="4" id="KW-1185">Reference proteome</keyword>